<dbReference type="PRINTS" id="PR01175">
    <property type="entry name" value="VNEBNERGLAND"/>
</dbReference>
<proteinExistence type="inferred from homology"/>
<dbReference type="PANTHER" id="PTHR11430">
    <property type="entry name" value="LIPOCALIN"/>
    <property type="match status" value="1"/>
</dbReference>
<evidence type="ECO:0000256" key="4">
    <source>
        <dbReference type="ARBA" id="ARBA00022729"/>
    </source>
</evidence>
<comment type="similarity">
    <text evidence="2">Belongs to the calycin superfamily. Lipocalin family.</text>
</comment>
<dbReference type="InterPro" id="IPR002345">
    <property type="entry name" value="Lipocalin"/>
</dbReference>
<feature type="signal peptide" evidence="6">
    <location>
        <begin position="1"/>
        <end position="18"/>
    </location>
</feature>
<evidence type="ECO:0000256" key="1">
    <source>
        <dbReference type="ARBA" id="ARBA00004613"/>
    </source>
</evidence>
<reference evidence="8" key="3">
    <citation type="submission" date="2025-09" db="UniProtKB">
        <authorList>
            <consortium name="Ensembl"/>
        </authorList>
    </citation>
    <scope>IDENTIFICATION</scope>
</reference>
<sequence length="177" mass="21223">MKVLFFTIALSLFSILHADDFTFSEFKPQEGTYYVKVISVDNKFPEEEIPKDVSPLTITYLNDRMEARFTMMKMDNKCEEITMMLENSDEPRRVDMNRYQRYTCAIVKTSEKNYWILSCQNKFHPRRMIELMGPDTDENPKAMQEFYNFIHRERVDKSRIIFPRQIGEDFQVKINIV</sequence>
<dbReference type="SUPFAM" id="SSF50814">
    <property type="entry name" value="Lipocalins"/>
    <property type="match status" value="1"/>
</dbReference>
<feature type="chain" id="PRO_5029886654" description="Lipocalin/cytosolic fatty-acid binding domain-containing protein" evidence="6">
    <location>
        <begin position="19"/>
        <end position="177"/>
    </location>
</feature>
<reference evidence="8" key="2">
    <citation type="submission" date="2025-08" db="UniProtKB">
        <authorList>
            <consortium name="Ensembl"/>
        </authorList>
    </citation>
    <scope>IDENTIFICATION</scope>
</reference>
<feature type="domain" description="Lipocalin/cytosolic fatty-acid binding" evidence="7">
    <location>
        <begin position="31"/>
        <end position="165"/>
    </location>
</feature>
<accession>A0A7N4NMQ8</accession>
<keyword evidence="9" id="KW-1185">Reference proteome</keyword>
<dbReference type="Pfam" id="PF00061">
    <property type="entry name" value="Lipocalin"/>
    <property type="match status" value="1"/>
</dbReference>
<evidence type="ECO:0000259" key="7">
    <source>
        <dbReference type="Pfam" id="PF00061"/>
    </source>
</evidence>
<gene>
    <name evidence="8" type="primary">LOC100922956</name>
</gene>
<name>A0A7N4NMQ8_SARHA</name>
<keyword evidence="3" id="KW-0964">Secreted</keyword>
<dbReference type="Ensembl" id="ENSSHAT00000029723.1">
    <property type="protein sequence ID" value="ENSSHAP00000025737.1"/>
    <property type="gene ID" value="ENSSHAG00000030000.1"/>
</dbReference>
<dbReference type="AlphaFoldDB" id="A0A7N4NMQ8"/>
<dbReference type="InterPro" id="IPR002450">
    <property type="entry name" value="von_Ebner_gland"/>
</dbReference>
<dbReference type="PANTHER" id="PTHR11430:SF124">
    <property type="entry name" value="LIPOCALIN 1-LIKE PROTEIN 1-RELATED"/>
    <property type="match status" value="1"/>
</dbReference>
<evidence type="ECO:0000256" key="3">
    <source>
        <dbReference type="ARBA" id="ARBA00022525"/>
    </source>
</evidence>
<dbReference type="GO" id="GO:0036094">
    <property type="term" value="F:small molecule binding"/>
    <property type="evidence" value="ECO:0007669"/>
    <property type="project" value="InterPro"/>
</dbReference>
<dbReference type="InterPro" id="IPR000566">
    <property type="entry name" value="Lipocln_cytosolic_FA-bd_dom"/>
</dbReference>
<keyword evidence="4 6" id="KW-0732">Signal</keyword>
<reference evidence="8 9" key="1">
    <citation type="journal article" date="2011" name="Proc. Natl. Acad. Sci. U.S.A.">
        <title>Genetic diversity and population structure of the endangered marsupial Sarcophilus harrisii (Tasmanian devil).</title>
        <authorList>
            <person name="Miller W."/>
            <person name="Hayes V.M."/>
            <person name="Ratan A."/>
            <person name="Petersen D.C."/>
            <person name="Wittekindt N.E."/>
            <person name="Miller J."/>
            <person name="Walenz B."/>
            <person name="Knight J."/>
            <person name="Qi J."/>
            <person name="Zhao F."/>
            <person name="Wang Q."/>
            <person name="Bedoya-Reina O.C."/>
            <person name="Katiyar N."/>
            <person name="Tomsho L.P."/>
            <person name="Kasson L.M."/>
            <person name="Hardie R.A."/>
            <person name="Woodbridge P."/>
            <person name="Tindall E.A."/>
            <person name="Bertelsen M.F."/>
            <person name="Dixon D."/>
            <person name="Pyecroft S."/>
            <person name="Helgen K.M."/>
            <person name="Lesk A.M."/>
            <person name="Pringle T.H."/>
            <person name="Patterson N."/>
            <person name="Zhang Y."/>
            <person name="Kreiss A."/>
            <person name="Woods G.M."/>
            <person name="Jones M.E."/>
            <person name="Schuster S.C."/>
        </authorList>
    </citation>
    <scope>NUCLEOTIDE SEQUENCE [LARGE SCALE GENOMIC DNA]</scope>
</reference>
<evidence type="ECO:0000256" key="2">
    <source>
        <dbReference type="ARBA" id="ARBA00006889"/>
    </source>
</evidence>
<keyword evidence="5" id="KW-0494">Milk protein</keyword>
<dbReference type="Proteomes" id="UP000007648">
    <property type="component" value="Unassembled WGS sequence"/>
</dbReference>
<evidence type="ECO:0000256" key="6">
    <source>
        <dbReference type="SAM" id="SignalP"/>
    </source>
</evidence>
<evidence type="ECO:0000313" key="8">
    <source>
        <dbReference type="Ensembl" id="ENSSHAP00000025737.1"/>
    </source>
</evidence>
<organism evidence="8 9">
    <name type="scientific">Sarcophilus harrisii</name>
    <name type="common">Tasmanian devil</name>
    <name type="synonym">Sarcophilus laniarius</name>
    <dbReference type="NCBI Taxonomy" id="9305"/>
    <lineage>
        <taxon>Eukaryota</taxon>
        <taxon>Metazoa</taxon>
        <taxon>Chordata</taxon>
        <taxon>Craniata</taxon>
        <taxon>Vertebrata</taxon>
        <taxon>Euteleostomi</taxon>
        <taxon>Mammalia</taxon>
        <taxon>Metatheria</taxon>
        <taxon>Dasyuromorphia</taxon>
        <taxon>Dasyuridae</taxon>
        <taxon>Sarcophilus</taxon>
    </lineage>
</organism>
<protein>
    <recommendedName>
        <fullName evidence="7">Lipocalin/cytosolic fatty-acid binding domain-containing protein</fullName>
    </recommendedName>
</protein>
<dbReference type="InParanoid" id="A0A7N4NMQ8"/>
<evidence type="ECO:0000256" key="5">
    <source>
        <dbReference type="ARBA" id="ARBA00022743"/>
    </source>
</evidence>
<dbReference type="InterPro" id="IPR012674">
    <property type="entry name" value="Calycin"/>
</dbReference>
<comment type="subcellular location">
    <subcellularLocation>
        <location evidence="1">Secreted</location>
    </subcellularLocation>
</comment>
<dbReference type="GO" id="GO:0005615">
    <property type="term" value="C:extracellular space"/>
    <property type="evidence" value="ECO:0007669"/>
    <property type="project" value="TreeGrafter"/>
</dbReference>
<evidence type="ECO:0000313" key="9">
    <source>
        <dbReference type="Proteomes" id="UP000007648"/>
    </source>
</evidence>
<dbReference type="Gene3D" id="2.40.128.20">
    <property type="match status" value="1"/>
</dbReference>